<feature type="transmembrane region" description="Helical" evidence="1">
    <location>
        <begin position="7"/>
        <end position="24"/>
    </location>
</feature>
<sequence>MTLGRLKLLINILAIILLMVSLISYHIVTVQAFILIVAIKFIPGFFLPKHQSKKQ</sequence>
<evidence type="ECO:0000256" key="1">
    <source>
        <dbReference type="SAM" id="Phobius"/>
    </source>
</evidence>
<dbReference type="AlphaFoldDB" id="A0A7X6N272"/>
<keyword evidence="1" id="KW-0472">Membrane</keyword>
<protein>
    <submittedName>
        <fullName evidence="2">Uncharacterized protein</fullName>
    </submittedName>
</protein>
<name>A0A7X6N272_9LACO</name>
<evidence type="ECO:0000313" key="2">
    <source>
        <dbReference type="EMBL" id="NKZ23730.1"/>
    </source>
</evidence>
<keyword evidence="1" id="KW-1133">Transmembrane helix</keyword>
<keyword evidence="3" id="KW-1185">Reference proteome</keyword>
<dbReference type="RefSeq" id="WP_168721514.1">
    <property type="nucleotide sequence ID" value="NZ_JAAXPN010000001.1"/>
</dbReference>
<proteinExistence type="predicted"/>
<comment type="caution">
    <text evidence="2">The sequence shown here is derived from an EMBL/GenBank/DDBJ whole genome shotgun (WGS) entry which is preliminary data.</text>
</comment>
<feature type="transmembrane region" description="Helical" evidence="1">
    <location>
        <begin position="30"/>
        <end position="47"/>
    </location>
</feature>
<dbReference type="Proteomes" id="UP000549765">
    <property type="component" value="Unassembled WGS sequence"/>
</dbReference>
<gene>
    <name evidence="2" type="ORF">HF964_02755</name>
</gene>
<dbReference type="EMBL" id="JAAXPN010000001">
    <property type="protein sequence ID" value="NKZ23730.1"/>
    <property type="molecule type" value="Genomic_DNA"/>
</dbReference>
<accession>A0A7X6N272</accession>
<evidence type="ECO:0000313" key="3">
    <source>
        <dbReference type="Proteomes" id="UP000549765"/>
    </source>
</evidence>
<reference evidence="2 3" key="1">
    <citation type="submission" date="2020-04" db="EMBL/GenBank/DDBJ databases">
        <title>MicrobeNet Type strains.</title>
        <authorList>
            <person name="Nicholson A.C."/>
        </authorList>
    </citation>
    <scope>NUCLEOTIDE SEQUENCE [LARGE SCALE GENOMIC DNA]</scope>
    <source>
        <strain evidence="2 3">CCUG 61472</strain>
    </source>
</reference>
<keyword evidence="1" id="KW-0812">Transmembrane</keyword>
<organism evidence="2 3">
    <name type="scientific">Periweissella fabalis</name>
    <dbReference type="NCBI Taxonomy" id="1070421"/>
    <lineage>
        <taxon>Bacteria</taxon>
        <taxon>Bacillati</taxon>
        <taxon>Bacillota</taxon>
        <taxon>Bacilli</taxon>
        <taxon>Lactobacillales</taxon>
        <taxon>Lactobacillaceae</taxon>
        <taxon>Periweissella</taxon>
    </lineage>
</organism>